<evidence type="ECO:0000256" key="1">
    <source>
        <dbReference type="SAM" id="Phobius"/>
    </source>
</evidence>
<name>A0A7S2J590_9EUKA</name>
<dbReference type="Pfam" id="PF00487">
    <property type="entry name" value="FA_desaturase"/>
    <property type="match status" value="1"/>
</dbReference>
<dbReference type="InterPro" id="IPR005804">
    <property type="entry name" value="FA_desaturase_dom"/>
</dbReference>
<feature type="transmembrane region" description="Helical" evidence="1">
    <location>
        <begin position="238"/>
        <end position="262"/>
    </location>
</feature>
<keyword evidence="1" id="KW-1133">Transmembrane helix</keyword>
<feature type="transmembrane region" description="Helical" evidence="1">
    <location>
        <begin position="152"/>
        <end position="171"/>
    </location>
</feature>
<reference evidence="3" key="1">
    <citation type="submission" date="2021-01" db="EMBL/GenBank/DDBJ databases">
        <authorList>
            <person name="Corre E."/>
            <person name="Pelletier E."/>
            <person name="Niang G."/>
            <person name="Scheremetjew M."/>
            <person name="Finn R."/>
            <person name="Kale V."/>
            <person name="Holt S."/>
            <person name="Cochrane G."/>
            <person name="Meng A."/>
            <person name="Brown T."/>
            <person name="Cohen L."/>
        </authorList>
    </citation>
    <scope>NUCLEOTIDE SEQUENCE</scope>
    <source>
        <strain evidence="3">UTEX LB 985</strain>
    </source>
</reference>
<feature type="transmembrane region" description="Helical" evidence="1">
    <location>
        <begin position="68"/>
        <end position="87"/>
    </location>
</feature>
<gene>
    <name evidence="3" type="ORF">CBRE1094_LOCUS40098</name>
</gene>
<sequence length="458" mass="51649">MLILIGPPIGIVIGSTVVWEAIDRGFAGGLVESGQELSGLIFGRIIPWIERLTKPINKHFVKHEDDSFLVNFALFTALGLPLLLTTFGRLHLACKSTAAAALLCYAYHVIRIGPFFMNFAYVYSVCHKEGHAQAAKTGLFAPPLDKSGPLRYIFNWWVGLFFGVLPSSFAVGHSINHHKYNNGPSDVVSTSDKPRDDWRWLIAYIPRFTLYACNISTTAQFIKEGLHSVAFRTVLGTLYYLMFVALVAKWYGAWFSFAYIIYPFLEQSVMLSGINWVWHAFLDPNDVENEYVQSITILGGTINVLNEDSHVVHHQYPGVHWSTHPKLLTKHGKAYETRLGSVFYGTHTFEMLALILLRDYDKLAERFVGRMPENAETELFGCGTHDKTKVKRPTCPISHDEAKELIKARLRACWWGPRATHNDPTLLSDKAGQSFARAHEWEAEGTLGWDDKAKTKAE</sequence>
<evidence type="ECO:0000313" key="3">
    <source>
        <dbReference type="EMBL" id="CAD9537005.1"/>
    </source>
</evidence>
<feature type="transmembrane region" description="Helical" evidence="1">
    <location>
        <begin position="99"/>
        <end position="123"/>
    </location>
</feature>
<evidence type="ECO:0000259" key="2">
    <source>
        <dbReference type="Pfam" id="PF00487"/>
    </source>
</evidence>
<proteinExistence type="predicted"/>
<keyword evidence="1" id="KW-0812">Transmembrane</keyword>
<protein>
    <recommendedName>
        <fullName evidence="2">Fatty acid desaturase domain-containing protein</fullName>
    </recommendedName>
</protein>
<dbReference type="EMBL" id="HBGU01073614">
    <property type="protein sequence ID" value="CAD9537005.1"/>
    <property type="molecule type" value="Transcribed_RNA"/>
</dbReference>
<dbReference type="GO" id="GO:0006629">
    <property type="term" value="P:lipid metabolic process"/>
    <property type="evidence" value="ECO:0007669"/>
    <property type="project" value="InterPro"/>
</dbReference>
<feature type="domain" description="Fatty acid desaturase" evidence="2">
    <location>
        <begin position="112"/>
        <end position="336"/>
    </location>
</feature>
<dbReference type="AlphaFoldDB" id="A0A7S2J590"/>
<accession>A0A7S2J590</accession>
<dbReference type="PANTHER" id="PTHR36459:SF1">
    <property type="entry name" value="FATTY ACID DESATURASE DOMAIN-CONTAINING PROTEIN-RELATED"/>
    <property type="match status" value="1"/>
</dbReference>
<keyword evidence="1" id="KW-0472">Membrane</keyword>
<dbReference type="PANTHER" id="PTHR36459">
    <property type="entry name" value="ORF"/>
    <property type="match status" value="1"/>
</dbReference>
<organism evidence="3">
    <name type="scientific">Haptolina brevifila</name>
    <dbReference type="NCBI Taxonomy" id="156173"/>
    <lineage>
        <taxon>Eukaryota</taxon>
        <taxon>Haptista</taxon>
        <taxon>Haptophyta</taxon>
        <taxon>Prymnesiophyceae</taxon>
        <taxon>Prymnesiales</taxon>
        <taxon>Prymnesiaceae</taxon>
        <taxon>Haptolina</taxon>
    </lineage>
</organism>